<sequence>MKFRHHHDQLQYFCRERGWRSLSSSVKVLARTRSPDRKSGFSACIEIINMDRQTIRMIVPARKIMGGTNYQLRDELFDTGFWLEPEQTAWNMVQRYLREEIKAAETAFCVTRTGWHDKVFVTPEKSFGRSDESYYFSGGMADSLCLAEGSLAEWQSEVGSLLVGNPLLIFSIGVALAAPLLKPVGMESAAFHIMGPSSSGKSVTSFVAASVYADKSYIKSWKTTANGIEAVASEHHDMLLVLDELGLCSAEEASSAAYQIVNGCGKLRATETGGLANIANWRTLTLSNGEIGLTELMESSGYQVKAGQLIRVIEIPAEERFGCFADLHRFSSPSQFAEHLEKQTQKYFGTLFTAWMTLISDKPDLEVVLQREIETLRQHWSKSNYSGQVHRVLKRFVLVGVALSVASRNQLVPWSEEESLYSVYSVFSRWLSHRGHQHNQETYEVLSALKQAISHWENKLPEFCTSRSSKFGYWRQDGDDVQWLIHKQEFVKQLRLRRQYKSQLSPLIHKGWFETNEDRRGTLRIIEKRNGTEFDHRFFAFWPEKILSELKEMGIDE</sequence>
<proteinExistence type="predicted"/>
<dbReference type="Proteomes" id="UP000184774">
    <property type="component" value="Unassembled WGS sequence"/>
</dbReference>
<dbReference type="Pfam" id="PF06048">
    <property type="entry name" value="DUF927"/>
    <property type="match status" value="1"/>
</dbReference>
<evidence type="ECO:0000259" key="1">
    <source>
        <dbReference type="Pfam" id="PF06048"/>
    </source>
</evidence>
<dbReference type="InterPro" id="IPR009270">
    <property type="entry name" value="DUF927"/>
</dbReference>
<accession>A0A1N6M825</accession>
<dbReference type="OrthoDB" id="784829at2"/>
<protein>
    <recommendedName>
        <fullName evidence="1">DUF927 domain-containing protein</fullName>
    </recommendedName>
</protein>
<reference evidence="2 3" key="1">
    <citation type="submission" date="2016-12" db="EMBL/GenBank/DDBJ databases">
        <authorList>
            <person name="Song W.-J."/>
            <person name="Kurnit D.M."/>
        </authorList>
    </citation>
    <scope>NUCLEOTIDE SEQUENCE [LARGE SCALE GENOMIC DNA]</scope>
    <source>
        <strain evidence="2 3">CECT 9026</strain>
    </source>
</reference>
<organism evidence="2 3">
    <name type="scientific">Vibrio spartinae</name>
    <dbReference type="NCBI Taxonomy" id="1918945"/>
    <lineage>
        <taxon>Bacteria</taxon>
        <taxon>Pseudomonadati</taxon>
        <taxon>Pseudomonadota</taxon>
        <taxon>Gammaproteobacteria</taxon>
        <taxon>Vibrionales</taxon>
        <taxon>Vibrionaceae</taxon>
        <taxon>Vibrio</taxon>
    </lineage>
</organism>
<evidence type="ECO:0000313" key="2">
    <source>
        <dbReference type="EMBL" id="SIO95506.1"/>
    </source>
</evidence>
<feature type="domain" description="DUF927" evidence="1">
    <location>
        <begin position="22"/>
        <end position="276"/>
    </location>
</feature>
<dbReference type="RefSeq" id="WP_074374011.1">
    <property type="nucleotide sequence ID" value="NZ_AP024907.1"/>
</dbReference>
<evidence type="ECO:0000313" key="3">
    <source>
        <dbReference type="Proteomes" id="UP000184774"/>
    </source>
</evidence>
<dbReference type="EMBL" id="FSSB01000019">
    <property type="protein sequence ID" value="SIO95506.1"/>
    <property type="molecule type" value="Genomic_DNA"/>
</dbReference>
<dbReference type="AlphaFoldDB" id="A0A1N6M825"/>
<name>A0A1N6M825_9VIBR</name>
<gene>
    <name evidence="2" type="ORF">VSP9026_03251</name>
</gene>